<keyword evidence="8" id="KW-1185">Reference proteome</keyword>
<dbReference type="PANTHER" id="PTHR12770:SF31">
    <property type="entry name" value="RUS FAMILY MEMBER 1"/>
    <property type="match status" value="1"/>
</dbReference>
<sequence>MANVRQLFSGLIPGTGHSLSYLPSGTMPTSPTQVLLEKQPKMAASRSASLAVAEYDKAGNLKARYVESASRIGPSRVDVLLPAKRKKPWLRLLEIFLPDGYPHSVTDDYAAYQIYTNRTMLVNYRAARGNVLLLMANGAEQDSVQAFAGSIAGMISSRAVWEGLGVGDSLASPTGAMLVQVIRESTGRFATIAFAHLFGTSIEAECKAWRLAADVLCDVAMVLDCLSPAFPRGVRFLVLCFSSLLYSASGVAGNASKSSLSGHFAKWNNLGELNASGTFVVSLLTDQRATWATLLLLLALHLFLNWKGVRAVKCRSLNRQRANMAFSALFSKGQVLTPHHVAERELIFERRGGEVFRWNSGPVLGHCKYGVSIRSLLEALASGGGGGPGGGGGKETGFRLATVDLSTLLRRFEKEEYVLWCVVSEQKPCYQDAAARVKVLVVLKDGVSPRSQLKAWFHGLLLARRLGGQRDDDLARAGVDRLAMLRHVEASLEMAGEKYEEYAGRLSCAGWNLDVSVLETRSGSRIVRQDA</sequence>
<proteinExistence type="inferred from homology"/>
<evidence type="ECO:0000256" key="4">
    <source>
        <dbReference type="ARBA" id="ARBA00022989"/>
    </source>
</evidence>
<evidence type="ECO:0000256" key="5">
    <source>
        <dbReference type="ARBA" id="ARBA00023136"/>
    </source>
</evidence>
<dbReference type="AlphaFoldDB" id="A0A4U6XN34"/>
<evidence type="ECO:0000313" key="7">
    <source>
        <dbReference type="EMBL" id="TKW57133.1"/>
    </source>
</evidence>
<comment type="similarity">
    <text evidence="2">Belongs to the RUS1 family.</text>
</comment>
<gene>
    <name evidence="7" type="primary">RUS3</name>
    <name evidence="7" type="ORF">CTA1_9055</name>
</gene>
<keyword evidence="5" id="KW-0472">Membrane</keyword>
<feature type="domain" description="Protein root UVB sensitive/RUS" evidence="6">
    <location>
        <begin position="84"/>
        <end position="332"/>
    </location>
</feature>
<evidence type="ECO:0000256" key="1">
    <source>
        <dbReference type="ARBA" id="ARBA00004370"/>
    </source>
</evidence>
<comment type="subcellular location">
    <subcellularLocation>
        <location evidence="1">Membrane</location>
    </subcellularLocation>
</comment>
<dbReference type="InterPro" id="IPR054549">
    <property type="entry name" value="UVB_sens_RUS_dom"/>
</dbReference>
<dbReference type="Proteomes" id="UP000310108">
    <property type="component" value="Unassembled WGS sequence"/>
</dbReference>
<name>A0A4U6XN34_9PEZI</name>
<keyword evidence="3" id="KW-0812">Transmembrane</keyword>
<dbReference type="Pfam" id="PF04884">
    <property type="entry name" value="UVB_sens_prot"/>
    <property type="match status" value="1"/>
</dbReference>
<organism evidence="7 8">
    <name type="scientific">Colletotrichum tanaceti</name>
    <dbReference type="NCBI Taxonomy" id="1306861"/>
    <lineage>
        <taxon>Eukaryota</taxon>
        <taxon>Fungi</taxon>
        <taxon>Dikarya</taxon>
        <taxon>Ascomycota</taxon>
        <taxon>Pezizomycotina</taxon>
        <taxon>Sordariomycetes</taxon>
        <taxon>Hypocreomycetidae</taxon>
        <taxon>Glomerellales</taxon>
        <taxon>Glomerellaceae</taxon>
        <taxon>Colletotrichum</taxon>
        <taxon>Colletotrichum destructivum species complex</taxon>
    </lineage>
</organism>
<keyword evidence="4" id="KW-1133">Transmembrane helix</keyword>
<dbReference type="EMBL" id="PJEX01000049">
    <property type="protein sequence ID" value="TKW57133.1"/>
    <property type="molecule type" value="Genomic_DNA"/>
</dbReference>
<dbReference type="InterPro" id="IPR006968">
    <property type="entry name" value="RUS_fam"/>
</dbReference>
<dbReference type="GO" id="GO:0016020">
    <property type="term" value="C:membrane"/>
    <property type="evidence" value="ECO:0007669"/>
    <property type="project" value="UniProtKB-SubCell"/>
</dbReference>
<reference evidence="7 8" key="1">
    <citation type="journal article" date="2019" name="PLoS ONE">
        <title>Comparative genome analysis indicates high evolutionary potential of pathogenicity genes in Colletotrichum tanaceti.</title>
        <authorList>
            <person name="Lelwala R.V."/>
            <person name="Korhonen P.K."/>
            <person name="Young N.D."/>
            <person name="Scott J.B."/>
            <person name="Ades P.A."/>
            <person name="Gasser R.B."/>
            <person name="Taylor P.W.J."/>
        </authorList>
    </citation>
    <scope>NUCLEOTIDE SEQUENCE [LARGE SCALE GENOMIC DNA]</scope>
    <source>
        <strain evidence="7">BRIP57314</strain>
    </source>
</reference>
<accession>A0A4U6XN34</accession>
<evidence type="ECO:0000313" key="8">
    <source>
        <dbReference type="Proteomes" id="UP000310108"/>
    </source>
</evidence>
<evidence type="ECO:0000256" key="2">
    <source>
        <dbReference type="ARBA" id="ARBA00007558"/>
    </source>
</evidence>
<evidence type="ECO:0000256" key="3">
    <source>
        <dbReference type="ARBA" id="ARBA00022692"/>
    </source>
</evidence>
<dbReference type="PANTHER" id="PTHR12770">
    <property type="entry name" value="RUS1 FAMILY PROTEIN C16ORF58"/>
    <property type="match status" value="1"/>
</dbReference>
<protein>
    <submittedName>
        <fullName evidence="7">Protein root UVB sensitive 3</fullName>
    </submittedName>
</protein>
<evidence type="ECO:0000259" key="6">
    <source>
        <dbReference type="Pfam" id="PF04884"/>
    </source>
</evidence>
<comment type="caution">
    <text evidence="7">The sequence shown here is derived from an EMBL/GenBank/DDBJ whole genome shotgun (WGS) entry which is preliminary data.</text>
</comment>